<accession>A0A931GA50</accession>
<evidence type="ECO:0000313" key="3">
    <source>
        <dbReference type="Proteomes" id="UP000596932"/>
    </source>
</evidence>
<keyword evidence="1" id="KW-1133">Transmembrane helix</keyword>
<proteinExistence type="predicted"/>
<evidence type="ECO:0000256" key="1">
    <source>
        <dbReference type="SAM" id="Phobius"/>
    </source>
</evidence>
<dbReference type="RefSeq" id="WP_196474087.1">
    <property type="nucleotide sequence ID" value="NZ_JACFYX020000004.1"/>
</dbReference>
<sequence length="77" mass="8407">MPAEAWGMIAVVMFFLGVQLTLGRGSQRDLDEATMLPFADDPEVAQRVERDTGRSIRGCACPGTCDGCCRHQGQQTF</sequence>
<dbReference type="AlphaFoldDB" id="A0A931GA50"/>
<comment type="caution">
    <text evidence="2">The sequence shown here is derived from an EMBL/GenBank/DDBJ whole genome shotgun (WGS) entry which is preliminary data.</text>
</comment>
<feature type="transmembrane region" description="Helical" evidence="1">
    <location>
        <begin position="6"/>
        <end position="23"/>
    </location>
</feature>
<name>A0A931GA50_9PSED</name>
<evidence type="ECO:0000313" key="2">
    <source>
        <dbReference type="EMBL" id="MBG0834432.1"/>
    </source>
</evidence>
<dbReference type="Proteomes" id="UP000596932">
    <property type="component" value="Unassembled WGS sequence"/>
</dbReference>
<keyword evidence="1" id="KW-0472">Membrane</keyword>
<keyword evidence="3" id="KW-1185">Reference proteome</keyword>
<protein>
    <submittedName>
        <fullName evidence="2">Cbb3-type cytochrome c oxidase subunit 3</fullName>
    </submittedName>
</protein>
<organism evidence="2 3">
    <name type="scientific">Pseudomonas chaetocerotis</name>
    <dbReference type="NCBI Taxonomy" id="2758695"/>
    <lineage>
        <taxon>Bacteria</taxon>
        <taxon>Pseudomonadati</taxon>
        <taxon>Pseudomonadota</taxon>
        <taxon>Gammaproteobacteria</taxon>
        <taxon>Pseudomonadales</taxon>
        <taxon>Pseudomonadaceae</taxon>
        <taxon>Pseudomonas</taxon>
    </lineage>
</organism>
<reference evidence="2" key="1">
    <citation type="submission" date="2020-07" db="EMBL/GenBank/DDBJ databases">
        <title>Pseudomonas chaetoceroseae sp. nov., a new member of the Pseudomonas oleovorans group isolated from a culture of Chaetoceros calcitrans.</title>
        <authorList>
            <person name="Girard L."/>
            <person name="Lood C."/>
            <person name="De Mot R."/>
            <person name="Baudart J."/>
        </authorList>
    </citation>
    <scope>NUCLEOTIDE SEQUENCE</scope>
    <source>
        <strain evidence="2">536</strain>
    </source>
</reference>
<keyword evidence="1" id="KW-0812">Transmembrane</keyword>
<gene>
    <name evidence="2" type="ORF">H3221_04805</name>
</gene>
<dbReference type="EMBL" id="JACFYX010000003">
    <property type="protein sequence ID" value="MBG0834432.1"/>
    <property type="molecule type" value="Genomic_DNA"/>
</dbReference>